<evidence type="ECO:0000256" key="2">
    <source>
        <dbReference type="ARBA" id="ARBA00008564"/>
    </source>
</evidence>
<evidence type="ECO:0000256" key="1">
    <source>
        <dbReference type="ARBA" id="ARBA00004141"/>
    </source>
</evidence>
<comment type="caution">
    <text evidence="7">The sequence shown here is derived from an EMBL/GenBank/DDBJ whole genome shotgun (WGS) entry which is preliminary data.</text>
</comment>
<protein>
    <submittedName>
        <fullName evidence="7">Energy-coupling factor transport system permease protein</fullName>
    </submittedName>
</protein>
<dbReference type="Proteomes" id="UP000253345">
    <property type="component" value="Unassembled WGS sequence"/>
</dbReference>
<dbReference type="OrthoDB" id="7875392at2"/>
<evidence type="ECO:0000256" key="3">
    <source>
        <dbReference type="ARBA" id="ARBA00022692"/>
    </source>
</evidence>
<dbReference type="PANTHER" id="PTHR33514:SF13">
    <property type="entry name" value="PROTEIN ABCI12, CHLOROPLASTIC"/>
    <property type="match status" value="1"/>
</dbReference>
<feature type="transmembrane region" description="Helical" evidence="6">
    <location>
        <begin position="99"/>
        <end position="119"/>
    </location>
</feature>
<gene>
    <name evidence="7" type="ORF">DFP89_11468</name>
</gene>
<keyword evidence="3 6" id="KW-0812">Transmembrane</keyword>
<reference evidence="7 8" key="1">
    <citation type="submission" date="2018-07" db="EMBL/GenBank/DDBJ databases">
        <title>Genomic Encyclopedia of Type Strains, Phase III (KMG-III): the genomes of soil and plant-associated and newly described type strains.</title>
        <authorList>
            <person name="Whitman W."/>
        </authorList>
    </citation>
    <scope>NUCLEOTIDE SEQUENCE [LARGE SCALE GENOMIC DNA]</scope>
    <source>
        <strain evidence="7 8">CECT 8525</strain>
    </source>
</reference>
<dbReference type="CDD" id="cd16914">
    <property type="entry name" value="EcfT"/>
    <property type="match status" value="1"/>
</dbReference>
<dbReference type="Pfam" id="PF02361">
    <property type="entry name" value="CbiQ"/>
    <property type="match status" value="1"/>
</dbReference>
<keyword evidence="4 6" id="KW-1133">Transmembrane helix</keyword>
<dbReference type="InterPro" id="IPR003339">
    <property type="entry name" value="ABC/ECF_trnsptr_transmembrane"/>
</dbReference>
<accession>A0A368YU94</accession>
<dbReference type="RefSeq" id="WP_114349875.1">
    <property type="nucleotide sequence ID" value="NZ_QPJL01000014.1"/>
</dbReference>
<dbReference type="GO" id="GO:0005886">
    <property type="term" value="C:plasma membrane"/>
    <property type="evidence" value="ECO:0007669"/>
    <property type="project" value="TreeGrafter"/>
</dbReference>
<dbReference type="EMBL" id="QPJL01000014">
    <property type="protein sequence ID" value="RCW81744.1"/>
    <property type="molecule type" value="Genomic_DNA"/>
</dbReference>
<keyword evidence="8" id="KW-1185">Reference proteome</keyword>
<name>A0A368YU94_9RHOB</name>
<evidence type="ECO:0000256" key="6">
    <source>
        <dbReference type="SAM" id="Phobius"/>
    </source>
</evidence>
<dbReference type="PANTHER" id="PTHR33514">
    <property type="entry name" value="PROTEIN ABCI12, CHLOROPLASTIC"/>
    <property type="match status" value="1"/>
</dbReference>
<evidence type="ECO:0000256" key="5">
    <source>
        <dbReference type="ARBA" id="ARBA00023136"/>
    </source>
</evidence>
<evidence type="ECO:0000256" key="4">
    <source>
        <dbReference type="ARBA" id="ARBA00022989"/>
    </source>
</evidence>
<feature type="transmembrane region" description="Helical" evidence="6">
    <location>
        <begin position="61"/>
        <end position="79"/>
    </location>
</feature>
<dbReference type="AlphaFoldDB" id="A0A368YU94"/>
<proteinExistence type="inferred from homology"/>
<sequence length="248" mass="26286">MLYRSGVSALHRTGPLTKLALVLLAATMLPIWPAPVLLAAAGLALAAGALCRIGWAMARRLAMLLVPVGLALFVVHGFMLENGPARPLGPLDYYPQGLARALTYFARIALLLTVSLLMVMTTRVNDLARALDQKGLPPAAAYLLTAPLNLVDGIADEAAAIRDSLQVRGLAARSGLRARVRLLGAMLMPLVRGMISEAGTRAEALEARGFRALPHRSLLDPLTETPAEVRLRMGLLLASGAQLLVLAL</sequence>
<keyword evidence="5 6" id="KW-0472">Membrane</keyword>
<comment type="similarity">
    <text evidence="2">Belongs to the CbiQ family.</text>
</comment>
<organism evidence="7 8">
    <name type="scientific">Paracoccus lutimaris</name>
    <dbReference type="NCBI Taxonomy" id="1490030"/>
    <lineage>
        <taxon>Bacteria</taxon>
        <taxon>Pseudomonadati</taxon>
        <taxon>Pseudomonadota</taxon>
        <taxon>Alphaproteobacteria</taxon>
        <taxon>Rhodobacterales</taxon>
        <taxon>Paracoccaceae</taxon>
        <taxon>Paracoccus</taxon>
    </lineage>
</organism>
<comment type="subcellular location">
    <subcellularLocation>
        <location evidence="1">Membrane</location>
        <topology evidence="1">Multi-pass membrane protein</topology>
    </subcellularLocation>
</comment>
<evidence type="ECO:0000313" key="7">
    <source>
        <dbReference type="EMBL" id="RCW81744.1"/>
    </source>
</evidence>
<feature type="transmembrane region" description="Helical" evidence="6">
    <location>
        <begin position="20"/>
        <end position="49"/>
    </location>
</feature>
<evidence type="ECO:0000313" key="8">
    <source>
        <dbReference type="Proteomes" id="UP000253345"/>
    </source>
</evidence>